<dbReference type="AlphaFoldDB" id="A0A8T3YPD6"/>
<dbReference type="EMBL" id="JACQPB010000039">
    <property type="protein sequence ID" value="MBI4210611.1"/>
    <property type="molecule type" value="Genomic_DNA"/>
</dbReference>
<reference evidence="1" key="1">
    <citation type="submission" date="2020-07" db="EMBL/GenBank/DDBJ databases">
        <title>Huge and variable diversity of episymbiotic CPR bacteria and DPANN archaea in groundwater ecosystems.</title>
        <authorList>
            <person name="He C.Y."/>
            <person name="Keren R."/>
            <person name="Whittaker M."/>
            <person name="Farag I.F."/>
            <person name="Doudna J."/>
            <person name="Cate J.H.D."/>
            <person name="Banfield J.F."/>
        </authorList>
    </citation>
    <scope>NUCLEOTIDE SEQUENCE</scope>
    <source>
        <strain evidence="1">NC_groundwater_1296_Ag_S-0.2um_52_80</strain>
    </source>
</reference>
<gene>
    <name evidence="1" type="ORF">HY544_03850</name>
</gene>
<dbReference type="Proteomes" id="UP000732298">
    <property type="component" value="Unassembled WGS sequence"/>
</dbReference>
<name>A0A8T3YPD6_9ARCH</name>
<proteinExistence type="predicted"/>
<accession>A0A8T3YPD6</accession>
<evidence type="ECO:0000313" key="2">
    <source>
        <dbReference type="Proteomes" id="UP000732298"/>
    </source>
</evidence>
<protein>
    <submittedName>
        <fullName evidence="1">Uncharacterized protein</fullName>
    </submittedName>
</protein>
<comment type="caution">
    <text evidence="1">The sequence shown here is derived from an EMBL/GenBank/DDBJ whole genome shotgun (WGS) entry which is preliminary data.</text>
</comment>
<evidence type="ECO:0000313" key="1">
    <source>
        <dbReference type="EMBL" id="MBI4210611.1"/>
    </source>
</evidence>
<organism evidence="1 2">
    <name type="scientific">Candidatus Iainarchaeum sp</name>
    <dbReference type="NCBI Taxonomy" id="3101447"/>
    <lineage>
        <taxon>Archaea</taxon>
        <taxon>Candidatus Iainarchaeota</taxon>
        <taxon>Candidatus Iainarchaeia</taxon>
        <taxon>Candidatus Iainarchaeales</taxon>
        <taxon>Candidatus Iainarchaeaceae</taxon>
        <taxon>Candidatus Iainarchaeum</taxon>
    </lineage>
</organism>
<sequence length="242" mass="27211">MPPKMPMHRRPGLRARVAWGMMSLARPRGFAGRTAMPQRQALHMARGRGLAGTILGSLFGMGRSRAEMPSRIPEHGLREVNLAGNPESEIAMNMRAHAQMLEDAKARAANEMKDLMNSRGFLKRNPNLPREAAMTIFELRYLFFTALQKGDVKNLKEFRSHLAKWIGKARRNPQNPEVAAFRNLLNAAQREVPAERMAGALGMSLERSFDQRETKELNERIIPNVLKAKEGENPGDEMATTE</sequence>